<dbReference type="EMBL" id="KB932205">
    <property type="protein sequence ID" value="KCV69797.1"/>
    <property type="molecule type" value="Genomic_DNA"/>
</dbReference>
<dbReference type="PROSITE" id="PS50011">
    <property type="entry name" value="PROTEIN_KINASE_DOM"/>
    <property type="match status" value="1"/>
</dbReference>
<name>A0A058Z8D1_FONAL</name>
<dbReference type="RefSeq" id="XP_009495403.1">
    <property type="nucleotide sequence ID" value="XM_009497128.1"/>
</dbReference>
<dbReference type="PANTHER" id="PTHR45756">
    <property type="entry name" value="PALMITOYLTRANSFERASE"/>
    <property type="match status" value="1"/>
</dbReference>
<keyword evidence="1" id="KW-0732">Signal</keyword>
<feature type="signal peptide" evidence="1">
    <location>
        <begin position="1"/>
        <end position="22"/>
    </location>
</feature>
<dbReference type="InterPro" id="IPR006212">
    <property type="entry name" value="Furin_repeat"/>
</dbReference>
<feature type="chain" id="PRO_5001566737" evidence="1">
    <location>
        <begin position="23"/>
        <end position="1698"/>
    </location>
</feature>
<dbReference type="InterPro" id="IPR008271">
    <property type="entry name" value="Ser/Thr_kinase_AS"/>
</dbReference>
<dbReference type="eggNOG" id="KOG0192">
    <property type="taxonomic scope" value="Eukaryota"/>
</dbReference>
<dbReference type="InterPro" id="IPR011009">
    <property type="entry name" value="Kinase-like_dom_sf"/>
</dbReference>
<dbReference type="Gene3D" id="2.10.220.10">
    <property type="entry name" value="Hormone Receptor, Insulin-like Growth Factor Receptor 1, Chain A, domain 2"/>
    <property type="match status" value="7"/>
</dbReference>
<dbReference type="GO" id="GO:0005524">
    <property type="term" value="F:ATP binding"/>
    <property type="evidence" value="ECO:0007669"/>
    <property type="project" value="InterPro"/>
</dbReference>
<dbReference type="Proteomes" id="UP000030693">
    <property type="component" value="Unassembled WGS sequence"/>
</dbReference>
<dbReference type="PROSITE" id="PS00108">
    <property type="entry name" value="PROTEIN_KINASE_ST"/>
    <property type="match status" value="1"/>
</dbReference>
<keyword evidence="3" id="KW-0808">Transferase</keyword>
<feature type="domain" description="Protein kinase" evidence="2">
    <location>
        <begin position="1420"/>
        <end position="1688"/>
    </location>
</feature>
<dbReference type="eggNOG" id="KOG3525">
    <property type="taxonomic scope" value="Eukaryota"/>
</dbReference>
<proteinExistence type="predicted"/>
<dbReference type="GeneID" id="20527967"/>
<dbReference type="Pfam" id="PF00069">
    <property type="entry name" value="Pkinase"/>
    <property type="match status" value="1"/>
</dbReference>
<dbReference type="GO" id="GO:0004672">
    <property type="term" value="F:protein kinase activity"/>
    <property type="evidence" value="ECO:0007669"/>
    <property type="project" value="InterPro"/>
</dbReference>
<dbReference type="SMART" id="SM00181">
    <property type="entry name" value="EGF"/>
    <property type="match status" value="6"/>
</dbReference>
<reference evidence="3" key="1">
    <citation type="submission" date="2013-04" db="EMBL/GenBank/DDBJ databases">
        <title>The Genome Sequence of Fonticula alba ATCC 38817.</title>
        <authorList>
            <consortium name="The Broad Institute Genomics Platform"/>
            <person name="Russ C."/>
            <person name="Cuomo C."/>
            <person name="Burger G."/>
            <person name="Gray M.W."/>
            <person name="Holland P.W.H."/>
            <person name="King N."/>
            <person name="Lang F.B.F."/>
            <person name="Roger A.J."/>
            <person name="Ruiz-Trillo I."/>
            <person name="Brown M."/>
            <person name="Walker B."/>
            <person name="Young S."/>
            <person name="Zeng Q."/>
            <person name="Gargeya S."/>
            <person name="Fitzgerald M."/>
            <person name="Haas B."/>
            <person name="Abouelleil A."/>
            <person name="Allen A.W."/>
            <person name="Alvarado L."/>
            <person name="Arachchi H.M."/>
            <person name="Berlin A.M."/>
            <person name="Chapman S.B."/>
            <person name="Gainer-Dewar J."/>
            <person name="Goldberg J."/>
            <person name="Griggs A."/>
            <person name="Gujja S."/>
            <person name="Hansen M."/>
            <person name="Howarth C."/>
            <person name="Imamovic A."/>
            <person name="Ireland A."/>
            <person name="Larimer J."/>
            <person name="McCowan C."/>
            <person name="Murphy C."/>
            <person name="Pearson M."/>
            <person name="Poon T.W."/>
            <person name="Priest M."/>
            <person name="Roberts A."/>
            <person name="Saif S."/>
            <person name="Shea T."/>
            <person name="Sisk P."/>
            <person name="Sykes S."/>
            <person name="Wortman J."/>
            <person name="Nusbaum C."/>
            <person name="Birren B."/>
        </authorList>
    </citation>
    <scope>NUCLEOTIDE SEQUENCE [LARGE SCALE GENOMIC DNA]</scope>
    <source>
        <strain evidence="3">ATCC 38817</strain>
    </source>
</reference>
<keyword evidence="4" id="KW-1185">Reference proteome</keyword>
<evidence type="ECO:0000313" key="3">
    <source>
        <dbReference type="EMBL" id="KCV69797.1"/>
    </source>
</evidence>
<dbReference type="SUPFAM" id="SSF56112">
    <property type="entry name" value="Protein kinase-like (PK-like)"/>
    <property type="match status" value="1"/>
</dbReference>
<sequence length="1698" mass="175839">MLVLLLALLLLLLLRGPGPADASLGSVTLGPDLPLNQAPEPLTLFKDASDIIHMGNFLGGEALSQTITQRANMQSFLLKSHLNVTTLADTRHGVFFMAPHDLQLGASPMPSPYNYHPVILPSASHSPAYITIGSGLATLWAQPEPRLLPLAGAPVILAGHAGAPGEAQLLTLDDSAGALMPVAVMDFGTASTTSIGRYRGPVRASPGQPGTYYLMMADHVGIVWTEGDVGHSVFDPASGLSYLLATRLATAPPAPPDLVLVYAAAGAAELEVRLAYDPRFGPAAGGQSLRGPFPAGIRGQGHFLNPPPTALLQPHPFLYYVEPGPPWGIWRVEVTGDSFHWRQLTAPAGLAGGQAAGSLAMLHVPTPAGPRWVLATPDGVLFDNVLFGCDTDPTIECRGPGQPAPGPLNWVCRPGRALSLFAREGRLCAGCADGFHLSSDGLDCLPCWMANCQACNADHCLVCREGWLLEGSGPGGQTICVEACSPGFRPSLRQCVPASGAPATGAWLHGRVEPLQPLGQHDMAAFALVAETRITVRPGSLPDTTEALLTREALDRPAAGQVLLYGPGAPGLVLDKGDIGAGTQAPALPLPPGILYLLTPKISSFVEMGPFVDANGQTILVHFFCSGHGTGDAWVSEVRCTMPPGPGASCSLAGGTRLSAFLVGRCVRLSRADERTVVLVITNGMNIIRLDAMGRLRQHPFTDNFQQPDAVALPRARGPGAPALPMLAEDWLVLLEREEAGLFPLEHLPLKDARGSVLRRKGLHVRLPAMRIFSLPTPDRARQSGEVVFSGVDLPPGGPASWLATHMPLGSALQGRTSGLSASQLQLAQLPAAAEAALRQDPTNYQILPVGLGASPGGHISRPSGLVLLLRTHVGLAPLQCDAAGLCRLGPASFVALPEPLGSPLQATAIRRVDRVAASAGPASGRALASGPGGDLLTELLVAAPGQAPLVVALEVSPCPEGTFGVTCEPCHALCAACVGPLASDCTLCRHFLPSMPDRCLAACPEGLHPAGPGPSGQCDCHADCRDCTTSDPPLGRHVCVTCPGGMALPEADPLADRCHPCHSECGECRAPGDEHACRTCARPGAVLYQGSCLDECPAGMLNHQGQCVFCPAACRGCQSPDRCQACEPGHFLTTQGQCHPCAGSCLACDGPASCTACLPGLIFLSPDPEAGSLCGSICPPGEFPGPGRCTACGSTCVLCAGGPDRCQVCAPGHRWQAGPPAAGDTAACVPCLPGCLACTPSTCLECAPGLVLLRGGACATDCPAGSHSNGESCQPCDVSCDECAGPAGDQCTECAPGLDMVAEADGLFSCASGCPEGRYRDTVSGSCEACDPACATCNGPSDRDCWRCTGGLLQDGQCVQECAAKHAPVAGRCLPCHASCAACAGTRSTECLPACPGELLALPAGQSPVRCVASCPVGYSTAAGGGCSPCGRLCVSCPADTQASTPGTPASMALFQNEVAIMWLLRQHPNIVRLYGYGDQPPAIVMERYQADLDTLLHSEVPLAGPVLLDIVHQWATGLEAMHAHGVAHCDLKPANIFLTQQPDGAWHAALGDLGTSRNLSSDRSSTLTVPMPELNALTGRYAAPEVIAAFRRGIILERDLFLPADIFSAAIMLWECLGRMAPWAGNTLAAIFEQVTAGGRPAAGAVPVAPELAPVAEPLRDLLTLAWAQDPLLRPSAQAFRQRCTMCQVTSMGGGR</sequence>
<dbReference type="CDD" id="cd00064">
    <property type="entry name" value="FU"/>
    <property type="match status" value="4"/>
</dbReference>
<dbReference type="OrthoDB" id="4062651at2759"/>
<dbReference type="STRING" id="691883.A0A058Z8D1"/>
<dbReference type="InterPro" id="IPR000719">
    <property type="entry name" value="Prot_kinase_dom"/>
</dbReference>
<dbReference type="PANTHER" id="PTHR45756:SF1">
    <property type="entry name" value="PROTEIN KINASE DOMAIN CONTAINING PROTEIN"/>
    <property type="match status" value="1"/>
</dbReference>
<accession>A0A058Z8D1</accession>
<dbReference type="SMART" id="SM00220">
    <property type="entry name" value="S_TKc"/>
    <property type="match status" value="1"/>
</dbReference>
<dbReference type="SUPFAM" id="SSF57184">
    <property type="entry name" value="Growth factor receptor domain"/>
    <property type="match status" value="5"/>
</dbReference>
<gene>
    <name evidence="3" type="ORF">H696_03242</name>
</gene>
<dbReference type="InterPro" id="IPR053215">
    <property type="entry name" value="TKL_Ser/Thr_kinase"/>
</dbReference>
<keyword evidence="3" id="KW-0418">Kinase</keyword>
<dbReference type="SMART" id="SM00261">
    <property type="entry name" value="FU"/>
    <property type="match status" value="9"/>
</dbReference>
<protein>
    <submittedName>
        <fullName evidence="3">TKL protein kinase</fullName>
    </submittedName>
</protein>
<dbReference type="InterPro" id="IPR009030">
    <property type="entry name" value="Growth_fac_rcpt_cys_sf"/>
</dbReference>
<evidence type="ECO:0000259" key="2">
    <source>
        <dbReference type="PROSITE" id="PS50011"/>
    </source>
</evidence>
<evidence type="ECO:0000313" key="4">
    <source>
        <dbReference type="Proteomes" id="UP000030693"/>
    </source>
</evidence>
<dbReference type="Gene3D" id="1.10.510.10">
    <property type="entry name" value="Transferase(Phosphotransferase) domain 1"/>
    <property type="match status" value="1"/>
</dbReference>
<evidence type="ECO:0000256" key="1">
    <source>
        <dbReference type="SAM" id="SignalP"/>
    </source>
</evidence>
<organism evidence="3">
    <name type="scientific">Fonticula alba</name>
    <name type="common">Slime mold</name>
    <dbReference type="NCBI Taxonomy" id="691883"/>
    <lineage>
        <taxon>Eukaryota</taxon>
        <taxon>Rotosphaerida</taxon>
        <taxon>Fonticulaceae</taxon>
        <taxon>Fonticula</taxon>
    </lineage>
</organism>
<dbReference type="InterPro" id="IPR000742">
    <property type="entry name" value="EGF"/>
</dbReference>